<dbReference type="InterPro" id="IPR000352">
    <property type="entry name" value="Pep_chain_release_fac_I"/>
</dbReference>
<dbReference type="Gene3D" id="3.30.160.20">
    <property type="match status" value="1"/>
</dbReference>
<evidence type="ECO:0000313" key="3">
    <source>
        <dbReference type="EMBL" id="MBB3932094.1"/>
    </source>
</evidence>
<evidence type="ECO:0000259" key="2">
    <source>
        <dbReference type="Pfam" id="PF00472"/>
    </source>
</evidence>
<dbReference type="AlphaFoldDB" id="A0A840ARI8"/>
<dbReference type="Pfam" id="PF00472">
    <property type="entry name" value="RF-1"/>
    <property type="match status" value="1"/>
</dbReference>
<dbReference type="RefSeq" id="WP_183399762.1">
    <property type="nucleotide sequence ID" value="NZ_JACIDS010000004.1"/>
</dbReference>
<dbReference type="EMBL" id="JACIDS010000004">
    <property type="protein sequence ID" value="MBB3932094.1"/>
    <property type="molecule type" value="Genomic_DNA"/>
</dbReference>
<keyword evidence="4" id="KW-1185">Reference proteome</keyword>
<protein>
    <submittedName>
        <fullName evidence="3">Peptide chain release factor</fullName>
    </submittedName>
</protein>
<accession>A0A840ARI8</accession>
<reference evidence="3 4" key="1">
    <citation type="submission" date="2020-08" db="EMBL/GenBank/DDBJ databases">
        <title>Genomic Encyclopedia of Type Strains, Phase IV (KMG-IV): sequencing the most valuable type-strain genomes for metagenomic binning, comparative biology and taxonomic classification.</title>
        <authorList>
            <person name="Goeker M."/>
        </authorList>
    </citation>
    <scope>NUCLEOTIDE SEQUENCE [LARGE SCALE GENOMIC DNA]</scope>
    <source>
        <strain evidence="3 4">DSM 25966</strain>
    </source>
</reference>
<dbReference type="GO" id="GO:0003747">
    <property type="term" value="F:translation release factor activity"/>
    <property type="evidence" value="ECO:0007669"/>
    <property type="project" value="InterPro"/>
</dbReference>
<dbReference type="InterPro" id="IPR050057">
    <property type="entry name" value="Prokaryotic/Mito_RF"/>
</dbReference>
<comment type="similarity">
    <text evidence="1">Belongs to the prokaryotic/mitochondrial release factor family.</text>
</comment>
<evidence type="ECO:0000313" key="4">
    <source>
        <dbReference type="Proteomes" id="UP000553963"/>
    </source>
</evidence>
<dbReference type="InterPro" id="IPR017509">
    <property type="entry name" value="PrfH"/>
</dbReference>
<feature type="domain" description="Prokaryotic-type class I peptide chain release factors" evidence="2">
    <location>
        <begin position="105"/>
        <end position="196"/>
    </location>
</feature>
<dbReference type="InterPro" id="IPR045853">
    <property type="entry name" value="Pep_chain_release_fac_I_sf"/>
</dbReference>
<dbReference type="PANTHER" id="PTHR43804">
    <property type="entry name" value="LD18447P"/>
    <property type="match status" value="1"/>
</dbReference>
<comment type="caution">
    <text evidence="3">The sequence shown here is derived from an EMBL/GenBank/DDBJ whole genome shotgun (WGS) entry which is preliminary data.</text>
</comment>
<sequence>MTTLIITITAGRGPAECREAVHRVCLELLREAEEAGLSPASDIDPRERPASVVVALGGDGAEAFAASWQGTVLWCDPGQRGAGARRNWYVAVHAAPAGPSAPSLVERDVRFETMRAGGPGGQHQNTTDSAVRAVHVPTGLVAIARDGRSQHANRRLAQERLAALLAALDERTRAAALRQDWLRRLTVERGNPTRTYRDGIRQ</sequence>
<evidence type="ECO:0000256" key="1">
    <source>
        <dbReference type="ARBA" id="ARBA00010835"/>
    </source>
</evidence>
<dbReference type="PANTHER" id="PTHR43804:SF9">
    <property type="entry name" value="PEPTIDE CHAIN RELEASE FACTOR HOMOLOG-RELATED"/>
    <property type="match status" value="1"/>
</dbReference>
<organism evidence="3 4">
    <name type="scientific">Kaistia hirudinis</name>
    <dbReference type="NCBI Taxonomy" id="1293440"/>
    <lineage>
        <taxon>Bacteria</taxon>
        <taxon>Pseudomonadati</taxon>
        <taxon>Pseudomonadota</taxon>
        <taxon>Alphaproteobacteria</taxon>
        <taxon>Hyphomicrobiales</taxon>
        <taxon>Kaistiaceae</taxon>
        <taxon>Kaistia</taxon>
    </lineage>
</organism>
<gene>
    <name evidence="3" type="ORF">GGR25_003152</name>
</gene>
<dbReference type="Proteomes" id="UP000553963">
    <property type="component" value="Unassembled WGS sequence"/>
</dbReference>
<dbReference type="SUPFAM" id="SSF75620">
    <property type="entry name" value="Release factor"/>
    <property type="match status" value="1"/>
</dbReference>
<dbReference type="NCBIfam" id="TIGR03072">
    <property type="entry name" value="release_prfH"/>
    <property type="match status" value="1"/>
</dbReference>
<name>A0A840ARI8_9HYPH</name>
<proteinExistence type="inferred from homology"/>